<dbReference type="GO" id="GO:0005975">
    <property type="term" value="P:carbohydrate metabolic process"/>
    <property type="evidence" value="ECO:0007669"/>
    <property type="project" value="InterPro"/>
</dbReference>
<sequence length="302" mass="33834">MRRHDRYDYHPMPERADYSWPDGRRLAVYLALNLEHFAFGEGLGAELAPGGPAPDVLNYAWRDYGNRVGAWRLLAMFDALGLPCSVLANTAMYDYAPALMEAFRARGDEFVGHGRTNSERQGVLSEAEERGLIAECARVMTEHEGRAPTGWLGPWISQSHATPDLLAEAGFTYLLDWCHDDQPIWFRTRRGGRILSVPYPQELNDIPQIVGRKQEGDAFADMIVDAFDEMLEESRDRPLVMGVALHPYLVGWPHRARHLRRALRHIVDYADGRVWLTTAGAIARHAAELPAGTVPGEAAPPL</sequence>
<reference evidence="1" key="1">
    <citation type="submission" date="2024-05" db="EMBL/GenBank/DDBJ databases">
        <authorList>
            <person name="Kim S."/>
            <person name="Heo J."/>
            <person name="Choi H."/>
            <person name="Choi Y."/>
            <person name="Kwon S.-W."/>
            <person name="Kim Y."/>
        </authorList>
    </citation>
    <scope>NUCLEOTIDE SEQUENCE</scope>
    <source>
        <strain evidence="1">KACC 23698</strain>
    </source>
</reference>
<dbReference type="CDD" id="cd10979">
    <property type="entry name" value="CE4_PuuE_like"/>
    <property type="match status" value="1"/>
</dbReference>
<dbReference type="AlphaFoldDB" id="A0AAU7JAR6"/>
<evidence type="ECO:0000313" key="1">
    <source>
        <dbReference type="EMBL" id="XBO37149.1"/>
    </source>
</evidence>
<accession>A0AAU7JAR6</accession>
<dbReference type="SUPFAM" id="SSF88713">
    <property type="entry name" value="Glycoside hydrolase/deacetylase"/>
    <property type="match status" value="1"/>
</dbReference>
<protein>
    <submittedName>
        <fullName evidence="1">Polysaccharide deacetylase family protein</fullName>
    </submittedName>
</protein>
<name>A0AAU7JAR6_9HYPH</name>
<proteinExistence type="predicted"/>
<dbReference type="EMBL" id="CP157484">
    <property type="protein sequence ID" value="XBO37149.1"/>
    <property type="molecule type" value="Genomic_DNA"/>
</dbReference>
<organism evidence="1">
    <name type="scientific">Alsobacter sp. KACC 23698</name>
    <dbReference type="NCBI Taxonomy" id="3149229"/>
    <lineage>
        <taxon>Bacteria</taxon>
        <taxon>Pseudomonadati</taxon>
        <taxon>Pseudomonadota</taxon>
        <taxon>Alphaproteobacteria</taxon>
        <taxon>Hyphomicrobiales</taxon>
        <taxon>Alsobacteraceae</taxon>
        <taxon>Alsobacter</taxon>
    </lineage>
</organism>
<dbReference type="PANTHER" id="PTHR43123">
    <property type="entry name" value="POLYSACCHARIDE DEACETYLASE-RELATED"/>
    <property type="match status" value="1"/>
</dbReference>
<gene>
    <name evidence="1" type="ORF">ABEG18_15565</name>
</gene>
<dbReference type="InterPro" id="IPR011330">
    <property type="entry name" value="Glyco_hydro/deAcase_b/a-brl"/>
</dbReference>
<dbReference type="RefSeq" id="WP_406853968.1">
    <property type="nucleotide sequence ID" value="NZ_CP157484.1"/>
</dbReference>
<dbReference type="Gene3D" id="3.20.20.370">
    <property type="entry name" value="Glycoside hydrolase/deacetylase"/>
    <property type="match status" value="1"/>
</dbReference>
<dbReference type="PANTHER" id="PTHR43123:SF4">
    <property type="entry name" value="POLYSACCHARIDE DEACETYLASE"/>
    <property type="match status" value="1"/>
</dbReference>